<gene>
    <name evidence="2" type="ORF">HMPREF2086_01204</name>
</gene>
<dbReference type="InterPro" id="IPR014869">
    <property type="entry name" value="GT-D"/>
</dbReference>
<protein>
    <recommendedName>
        <fullName evidence="1">Glycosyltransferase GT-D fold domain-containing protein</fullName>
    </recommendedName>
</protein>
<dbReference type="RefSeq" id="WP_023927933.1">
    <property type="nucleotide sequence ID" value="NZ_KI669454.1"/>
</dbReference>
<organism evidence="2 3">
    <name type="scientific">Helicobacter macacae MIT 99-5501</name>
    <dbReference type="NCBI Taxonomy" id="1357400"/>
    <lineage>
        <taxon>Bacteria</taxon>
        <taxon>Pseudomonadati</taxon>
        <taxon>Campylobacterota</taxon>
        <taxon>Epsilonproteobacteria</taxon>
        <taxon>Campylobacterales</taxon>
        <taxon>Helicobacteraceae</taxon>
        <taxon>Helicobacter</taxon>
    </lineage>
</organism>
<name>V8C8J8_9HELI</name>
<feature type="domain" description="Glycosyltransferase GT-D fold" evidence="1">
    <location>
        <begin position="77"/>
        <end position="288"/>
    </location>
</feature>
<dbReference type="EMBL" id="AZJI01000005">
    <property type="protein sequence ID" value="ETD23402.1"/>
    <property type="molecule type" value="Genomic_DNA"/>
</dbReference>
<reference evidence="2 3" key="1">
    <citation type="journal article" date="2014" name="Genome Announc.">
        <title>Draft genome sequences of six enterohepatic helicobacter species isolated from humans and one from rhesus macaques.</title>
        <authorList>
            <person name="Shen Z."/>
            <person name="Sheh A."/>
            <person name="Young S.K."/>
            <person name="Abouelliel A."/>
            <person name="Ward D.V."/>
            <person name="Earl A.M."/>
            <person name="Fox J.G."/>
        </authorList>
    </citation>
    <scope>NUCLEOTIDE SEQUENCE [LARGE SCALE GENOMIC DNA]</scope>
    <source>
        <strain evidence="2 3">MIT 99-5501</strain>
    </source>
</reference>
<dbReference type="PATRIC" id="fig|1357400.3.peg.1621"/>
<dbReference type="AlphaFoldDB" id="V8C8J8"/>
<proteinExistence type="predicted"/>
<evidence type="ECO:0000313" key="2">
    <source>
        <dbReference type="EMBL" id="ETD23402.1"/>
    </source>
</evidence>
<keyword evidence="3" id="KW-1185">Reference proteome</keyword>
<accession>V8C8J8</accession>
<dbReference type="HOGENOM" id="CLU_057485_0_0_7"/>
<dbReference type="Pfam" id="PF08759">
    <property type="entry name" value="GT-D"/>
    <property type="match status" value="1"/>
</dbReference>
<dbReference type="OrthoDB" id="796510at2"/>
<sequence>MLYKFVRNFLWNIRDSFRFSIRDIRKDIQGLNRLKRLEVDLLIEQILYQIPSSGVKRPNIKTSEDTIQELLNSNKSLARFGDAEIAIIDGEGMFYQKYDKKLAMRMQEIIANEQENLCVGINNIFAPFQNVIGLLRDTNHMEKNCYMYSVPKSRRAYDKYINYSMQYYSTEYFSKQHCGRDFEIWRHYFKGKKLVLVGCKEAADNLKFNVYDTALELHYEFVPNRDCFSVYDETLSRLKCYDKSFIHILMCGATACVLASDLCKEGFKALDLGHLAKHYDWYKRGIDVAATAENTKKFHSIDEKE</sequence>
<evidence type="ECO:0000313" key="3">
    <source>
        <dbReference type="Proteomes" id="UP000018731"/>
    </source>
</evidence>
<evidence type="ECO:0000259" key="1">
    <source>
        <dbReference type="Pfam" id="PF08759"/>
    </source>
</evidence>
<comment type="caution">
    <text evidence="2">The sequence shown here is derived from an EMBL/GenBank/DDBJ whole genome shotgun (WGS) entry which is preliminary data.</text>
</comment>
<dbReference type="Proteomes" id="UP000018731">
    <property type="component" value="Unassembled WGS sequence"/>
</dbReference>
<dbReference type="STRING" id="1357400.HMPREF2086_01204"/>
<dbReference type="eggNOG" id="COG1442">
    <property type="taxonomic scope" value="Bacteria"/>
</dbReference>